<proteinExistence type="predicted"/>
<evidence type="ECO:0000313" key="3">
    <source>
        <dbReference type="Proteomes" id="UP001305606"/>
    </source>
</evidence>
<evidence type="ECO:0000259" key="1">
    <source>
        <dbReference type="Pfam" id="PF18082"/>
    </source>
</evidence>
<feature type="domain" description="N-acyltransferase N-terminal" evidence="1">
    <location>
        <begin position="58"/>
        <end position="137"/>
    </location>
</feature>
<gene>
    <name evidence="2" type="ORF">PS467_08630</name>
</gene>
<accession>A0ABY9UZX9</accession>
<dbReference type="InterPro" id="IPR041273">
    <property type="entry name" value="NAT_N"/>
</dbReference>
<dbReference type="Proteomes" id="UP001305606">
    <property type="component" value="Chromosome"/>
</dbReference>
<dbReference type="Pfam" id="PF18082">
    <property type="entry name" value="NAT_N"/>
    <property type="match status" value="1"/>
</dbReference>
<protein>
    <submittedName>
        <fullName evidence="2">Acyltransferase domain-containing protein</fullName>
    </submittedName>
</protein>
<name>A0ABY9UZX9_9ACTN</name>
<dbReference type="RefSeq" id="WP_311034755.1">
    <property type="nucleotide sequence ID" value="NZ_CP117522.1"/>
</dbReference>
<keyword evidence="2" id="KW-0808">Transferase</keyword>
<sequence length="145" mass="15482">MLPTVVRAETAGLAPAAAPSPPWRAGLWEAGAFPCGFCLSGRLSALCDLPRVNPEPDAREVRDALVDSQRAADRVRGPLTVHRGRGRRHFCVHLYLLALPSALARQRRRGVPDGIAAATFAGVGAKMATYRLAHQHRRLSTGSGG</sequence>
<keyword evidence="2" id="KW-0012">Acyltransferase</keyword>
<dbReference type="EMBL" id="CP117522">
    <property type="protein sequence ID" value="WNE95409.1"/>
    <property type="molecule type" value="Genomic_DNA"/>
</dbReference>
<dbReference type="SUPFAM" id="SSF47741">
    <property type="entry name" value="CO dehydrogenase ISP C-domain like"/>
    <property type="match status" value="1"/>
</dbReference>
<dbReference type="GO" id="GO:0016746">
    <property type="term" value="F:acyltransferase activity"/>
    <property type="evidence" value="ECO:0007669"/>
    <property type="project" value="UniProtKB-KW"/>
</dbReference>
<organism evidence="2 3">
    <name type="scientific">Streptomyces luomodiensis</name>
    <dbReference type="NCBI Taxonomy" id="3026192"/>
    <lineage>
        <taxon>Bacteria</taxon>
        <taxon>Bacillati</taxon>
        <taxon>Actinomycetota</taxon>
        <taxon>Actinomycetes</taxon>
        <taxon>Kitasatosporales</taxon>
        <taxon>Streptomycetaceae</taxon>
        <taxon>Streptomyces</taxon>
    </lineage>
</organism>
<reference evidence="2 3" key="1">
    <citation type="submission" date="2023-02" db="EMBL/GenBank/DDBJ databases">
        <title>Streptomyces sp. SCA4-21 with antifungal activity against Fusarium oxysporum f. sp. cubense, Streptomyces sp. SCA2-17 with antifungal activity against Fusarium oxysporum f. sp. cubense.</title>
        <authorList>
            <person name="Qi D."/>
        </authorList>
    </citation>
    <scope>NUCLEOTIDE SEQUENCE [LARGE SCALE GENOMIC DNA]</scope>
    <source>
        <strain evidence="2 3">SCA4-21</strain>
    </source>
</reference>
<evidence type="ECO:0000313" key="2">
    <source>
        <dbReference type="EMBL" id="WNE95409.1"/>
    </source>
</evidence>
<dbReference type="InterPro" id="IPR036884">
    <property type="entry name" value="2Fe-2S-bd_dom_sf"/>
</dbReference>
<keyword evidence="3" id="KW-1185">Reference proteome</keyword>